<dbReference type="SUPFAM" id="SSF88659">
    <property type="entry name" value="Sigma3 and sigma4 domains of RNA polymerase sigma factors"/>
    <property type="match status" value="1"/>
</dbReference>
<evidence type="ECO:0000256" key="1">
    <source>
        <dbReference type="ARBA" id="ARBA00010641"/>
    </source>
</evidence>
<dbReference type="InterPro" id="IPR013324">
    <property type="entry name" value="RNA_pol_sigma_r3/r4-like"/>
</dbReference>
<dbReference type="InterPro" id="IPR036388">
    <property type="entry name" value="WH-like_DNA-bd_sf"/>
</dbReference>
<protein>
    <submittedName>
        <fullName evidence="10">ECF RNA polymerase sigma factor SigW</fullName>
    </submittedName>
</protein>
<reference evidence="10 11" key="1">
    <citation type="submission" date="2019-02" db="EMBL/GenBank/DDBJ databases">
        <title>Deep-cultivation of Planctomycetes and their phenomic and genomic characterization uncovers novel biology.</title>
        <authorList>
            <person name="Wiegand S."/>
            <person name="Jogler M."/>
            <person name="Boedeker C."/>
            <person name="Pinto D."/>
            <person name="Vollmers J."/>
            <person name="Rivas-Marin E."/>
            <person name="Kohn T."/>
            <person name="Peeters S.H."/>
            <person name="Heuer A."/>
            <person name="Rast P."/>
            <person name="Oberbeckmann S."/>
            <person name="Bunk B."/>
            <person name="Jeske O."/>
            <person name="Meyerdierks A."/>
            <person name="Storesund J.E."/>
            <person name="Kallscheuer N."/>
            <person name="Luecker S."/>
            <person name="Lage O.M."/>
            <person name="Pohl T."/>
            <person name="Merkel B.J."/>
            <person name="Hornburger P."/>
            <person name="Mueller R.-W."/>
            <person name="Bruemmer F."/>
            <person name="Labrenz M."/>
            <person name="Spormann A.M."/>
            <person name="Op Den Camp H."/>
            <person name="Overmann J."/>
            <person name="Amann R."/>
            <person name="Jetten M.S.M."/>
            <person name="Mascher T."/>
            <person name="Medema M.H."/>
            <person name="Devos D.P."/>
            <person name="Kaster A.-K."/>
            <person name="Ovreas L."/>
            <person name="Rohde M."/>
            <person name="Galperin M.Y."/>
            <person name="Jogler C."/>
        </authorList>
    </citation>
    <scope>NUCLEOTIDE SEQUENCE [LARGE SCALE GENOMIC DNA]</scope>
    <source>
        <strain evidence="10 11">Pla111</strain>
    </source>
</reference>
<evidence type="ECO:0000256" key="4">
    <source>
        <dbReference type="ARBA" id="ARBA00023163"/>
    </source>
</evidence>
<sequence length="772" mass="82926">MATPLGMPSFPASTPAEPRLPARSAERGAAPVAVLPTAVLPAIVATDGELLAELRRDPLDETAFGRLVERHGAMVWRVCEHLLGNRHDAEDAFQATWLVFARRGASVRTSDSAAGWLYRVAYRTALVAKRRARRRKETPLEADPALAAEEAFPDLLRRQTVSTLMQELDKLPAKHQTPLVLRYLQGKSRREIADLTDTTIATVQGRLARGKQLLRQRLVRRGVSLSTAMAIAGLTPRDAVAVPHALTAQATGDAAGLLTGSTLTASTTTLSLYREGVSAMLVSQAVKPMLIAGAGCLLALFVGFELAGVGQAQDRAEPAFTLDATSVSDSEAPSAAPVQIAAAPLSPARRRAAANELAADRLPTPLAPLAADTPPTPFAQARLAFGDDLDVAIWGGASEHAYAGGGGIDAQGNLELGAPYGRVPNVGGQTLAEAQKVVADHVRRVTHDPALRVRVLHERFGVAGGEPGEASEPPTPPESVAATAAETQTDLDLEIERNLQEAEKQLKRMRELAKQVIRIESIELTRKAEANQLPPEHFGKGLGGFGGGGGVWVFAGARLYSPLSAVVFNQHIAAATLANSAINRSTEALKSWASTQLTGIAEGPEALQEQHIAEIEQRYKALHERIADCQSRIDQARADLSKAVEKKRSSAYAIQSKAFSEKALNQADRNLLRRNASPPFPYREGMSGSEILRLQQQINRVGTSLWTDDFQPIEEDSDFGPLTRQAVERLEKHFGLPVTGAVDVQLHERLSEADGADVRWSPTDSPYEDLTR</sequence>
<evidence type="ECO:0000313" key="10">
    <source>
        <dbReference type="EMBL" id="TWT42909.1"/>
    </source>
</evidence>
<dbReference type="InterPro" id="IPR013325">
    <property type="entry name" value="RNA_pol_sigma_r2"/>
</dbReference>
<keyword evidence="3" id="KW-0731">Sigma factor</keyword>
<dbReference type="GO" id="GO:0003677">
    <property type="term" value="F:DNA binding"/>
    <property type="evidence" value="ECO:0007669"/>
    <property type="project" value="InterPro"/>
</dbReference>
<dbReference type="InterPro" id="IPR036366">
    <property type="entry name" value="PGBDSf"/>
</dbReference>
<dbReference type="NCBIfam" id="TIGR02937">
    <property type="entry name" value="sigma70-ECF"/>
    <property type="match status" value="1"/>
</dbReference>
<keyword evidence="11" id="KW-1185">Reference proteome</keyword>
<name>A0A5C5VYT0_9BACT</name>
<accession>A0A5C5VYT0</accession>
<feature type="domain" description="RNA polymerase sigma-70 region 2" evidence="8">
    <location>
        <begin position="67"/>
        <end position="135"/>
    </location>
</feature>
<dbReference type="InterPro" id="IPR039425">
    <property type="entry name" value="RNA_pol_sigma-70-like"/>
</dbReference>
<evidence type="ECO:0000256" key="6">
    <source>
        <dbReference type="SAM" id="MobiDB-lite"/>
    </source>
</evidence>
<evidence type="ECO:0000313" key="11">
    <source>
        <dbReference type="Proteomes" id="UP000318995"/>
    </source>
</evidence>
<evidence type="ECO:0000256" key="5">
    <source>
        <dbReference type="SAM" id="Coils"/>
    </source>
</evidence>
<dbReference type="Gene3D" id="1.10.101.10">
    <property type="entry name" value="PGBD-like superfamily/PGBD"/>
    <property type="match status" value="1"/>
</dbReference>
<dbReference type="AlphaFoldDB" id="A0A5C5VYT0"/>
<feature type="coiled-coil region" evidence="5">
    <location>
        <begin position="612"/>
        <end position="646"/>
    </location>
</feature>
<keyword evidence="5" id="KW-0175">Coiled coil</keyword>
<gene>
    <name evidence="10" type="primary">sigW_5</name>
    <name evidence="10" type="ORF">Pla111_25470</name>
</gene>
<dbReference type="InterPro" id="IPR007627">
    <property type="entry name" value="RNA_pol_sigma70_r2"/>
</dbReference>
<dbReference type="PANTHER" id="PTHR43133:SF51">
    <property type="entry name" value="RNA POLYMERASE SIGMA FACTOR"/>
    <property type="match status" value="1"/>
</dbReference>
<evidence type="ECO:0000259" key="7">
    <source>
        <dbReference type="Pfam" id="PF01471"/>
    </source>
</evidence>
<evidence type="ECO:0000256" key="3">
    <source>
        <dbReference type="ARBA" id="ARBA00023082"/>
    </source>
</evidence>
<organism evidence="10 11">
    <name type="scientific">Botrimarina hoheduenensis</name>
    <dbReference type="NCBI Taxonomy" id="2528000"/>
    <lineage>
        <taxon>Bacteria</taxon>
        <taxon>Pseudomonadati</taxon>
        <taxon>Planctomycetota</taxon>
        <taxon>Planctomycetia</taxon>
        <taxon>Pirellulales</taxon>
        <taxon>Lacipirellulaceae</taxon>
        <taxon>Botrimarina</taxon>
    </lineage>
</organism>
<feature type="coiled-coil region" evidence="5">
    <location>
        <begin position="492"/>
        <end position="519"/>
    </location>
</feature>
<evidence type="ECO:0000256" key="2">
    <source>
        <dbReference type="ARBA" id="ARBA00023015"/>
    </source>
</evidence>
<dbReference type="GO" id="GO:0006352">
    <property type="term" value="P:DNA-templated transcription initiation"/>
    <property type="evidence" value="ECO:0007669"/>
    <property type="project" value="InterPro"/>
</dbReference>
<evidence type="ECO:0000259" key="8">
    <source>
        <dbReference type="Pfam" id="PF04542"/>
    </source>
</evidence>
<evidence type="ECO:0000259" key="9">
    <source>
        <dbReference type="Pfam" id="PF08281"/>
    </source>
</evidence>
<proteinExistence type="inferred from homology"/>
<feature type="domain" description="Peptidoglycan binding-like" evidence="7">
    <location>
        <begin position="687"/>
        <end position="750"/>
    </location>
</feature>
<dbReference type="Gene3D" id="1.10.10.10">
    <property type="entry name" value="Winged helix-like DNA-binding domain superfamily/Winged helix DNA-binding domain"/>
    <property type="match status" value="1"/>
</dbReference>
<dbReference type="Gene3D" id="1.10.1740.10">
    <property type="match status" value="1"/>
</dbReference>
<keyword evidence="2" id="KW-0805">Transcription regulation</keyword>
<feature type="region of interest" description="Disordered" evidence="6">
    <location>
        <begin position="463"/>
        <end position="482"/>
    </location>
</feature>
<dbReference type="PANTHER" id="PTHR43133">
    <property type="entry name" value="RNA POLYMERASE ECF-TYPE SIGMA FACTO"/>
    <property type="match status" value="1"/>
</dbReference>
<dbReference type="InterPro" id="IPR013249">
    <property type="entry name" value="RNA_pol_sigma70_r4_t2"/>
</dbReference>
<dbReference type="SUPFAM" id="SSF47090">
    <property type="entry name" value="PGBD-like"/>
    <property type="match status" value="1"/>
</dbReference>
<keyword evidence="4" id="KW-0804">Transcription</keyword>
<dbReference type="InterPro" id="IPR036365">
    <property type="entry name" value="PGBD-like_sf"/>
</dbReference>
<dbReference type="InterPro" id="IPR002477">
    <property type="entry name" value="Peptidoglycan-bd-like"/>
</dbReference>
<feature type="region of interest" description="Disordered" evidence="6">
    <location>
        <begin position="1"/>
        <end position="24"/>
    </location>
</feature>
<dbReference type="GO" id="GO:0016987">
    <property type="term" value="F:sigma factor activity"/>
    <property type="evidence" value="ECO:0007669"/>
    <property type="project" value="UniProtKB-KW"/>
</dbReference>
<dbReference type="Pfam" id="PF04542">
    <property type="entry name" value="Sigma70_r2"/>
    <property type="match status" value="1"/>
</dbReference>
<dbReference type="Pfam" id="PF08281">
    <property type="entry name" value="Sigma70_r4_2"/>
    <property type="match status" value="1"/>
</dbReference>
<comment type="similarity">
    <text evidence="1">Belongs to the sigma-70 factor family. ECF subfamily.</text>
</comment>
<dbReference type="EMBL" id="SJPH01000005">
    <property type="protein sequence ID" value="TWT42909.1"/>
    <property type="molecule type" value="Genomic_DNA"/>
</dbReference>
<comment type="caution">
    <text evidence="10">The sequence shown here is derived from an EMBL/GenBank/DDBJ whole genome shotgun (WGS) entry which is preliminary data.</text>
</comment>
<dbReference type="CDD" id="cd06171">
    <property type="entry name" value="Sigma70_r4"/>
    <property type="match status" value="1"/>
</dbReference>
<feature type="domain" description="RNA polymerase sigma factor 70 region 4 type 2" evidence="9">
    <location>
        <begin position="164"/>
        <end position="214"/>
    </location>
</feature>
<dbReference type="Proteomes" id="UP000318995">
    <property type="component" value="Unassembled WGS sequence"/>
</dbReference>
<dbReference type="InterPro" id="IPR014284">
    <property type="entry name" value="RNA_pol_sigma-70_dom"/>
</dbReference>
<dbReference type="SUPFAM" id="SSF88946">
    <property type="entry name" value="Sigma2 domain of RNA polymerase sigma factors"/>
    <property type="match status" value="1"/>
</dbReference>
<dbReference type="Pfam" id="PF01471">
    <property type="entry name" value="PG_binding_1"/>
    <property type="match status" value="1"/>
</dbReference>